<dbReference type="Proteomes" id="UP001500843">
    <property type="component" value="Unassembled WGS sequence"/>
</dbReference>
<evidence type="ECO:0000313" key="7">
    <source>
        <dbReference type="Proteomes" id="UP001500843"/>
    </source>
</evidence>
<accession>A0ABP8XG30</accession>
<keyword evidence="1" id="KW-1188">Viral release from host cell</keyword>
<evidence type="ECO:0000259" key="5">
    <source>
        <dbReference type="Pfam" id="PF04586"/>
    </source>
</evidence>
<keyword evidence="7" id="KW-1185">Reference proteome</keyword>
<protein>
    <recommendedName>
        <fullName evidence="5">Prohead serine protease domain-containing protein</fullName>
    </recommendedName>
</protein>
<evidence type="ECO:0000313" key="6">
    <source>
        <dbReference type="EMBL" id="GAA4707396.1"/>
    </source>
</evidence>
<feature type="compositionally biased region" description="Polar residues" evidence="4">
    <location>
        <begin position="218"/>
        <end position="231"/>
    </location>
</feature>
<dbReference type="RefSeq" id="WP_253873081.1">
    <property type="nucleotide sequence ID" value="NZ_BAABHM010000013.1"/>
</dbReference>
<dbReference type="EMBL" id="BAABHM010000013">
    <property type="protein sequence ID" value="GAA4707396.1"/>
    <property type="molecule type" value="Genomic_DNA"/>
</dbReference>
<dbReference type="Pfam" id="PF04586">
    <property type="entry name" value="Peptidase_S78"/>
    <property type="match status" value="1"/>
</dbReference>
<keyword evidence="2" id="KW-0645">Protease</keyword>
<feature type="domain" description="Prohead serine protease" evidence="5">
    <location>
        <begin position="26"/>
        <end position="179"/>
    </location>
</feature>
<dbReference type="InterPro" id="IPR054613">
    <property type="entry name" value="Peptidase_S78_dom"/>
</dbReference>
<feature type="region of interest" description="Disordered" evidence="4">
    <location>
        <begin position="199"/>
        <end position="260"/>
    </location>
</feature>
<comment type="caution">
    <text evidence="6">The sequence shown here is derived from an EMBL/GenBank/DDBJ whole genome shotgun (WGS) entry which is preliminary data.</text>
</comment>
<evidence type="ECO:0000256" key="1">
    <source>
        <dbReference type="ARBA" id="ARBA00022612"/>
    </source>
</evidence>
<proteinExistence type="predicted"/>
<sequence>METLPGFEVVRAHSARSLLRAEDDEGLGMLEVRFSVFDEWYRIRSWWEGDFLERIQRGAFAKTITENRDRIRVQFQHGMDWQIGDKFLGTIDDLREDQDAGVADVGLFDTSYNRDLLPGLRAGQYGASMRMTVIKDEWNEEPGRTEHNPDGVPERSITEVRLHELGPVPFGANPTASAGMRSGTDDFYEWLARRDPERVDALRSTRNTLRTPPDDAAGSTTAPSDGAATSTTHDEPGSPHSGGLSAAQRDRLITLKMKGA</sequence>
<organism evidence="6 7">
    <name type="scientific">Promicromonospora umidemergens</name>
    <dbReference type="NCBI Taxonomy" id="629679"/>
    <lineage>
        <taxon>Bacteria</taxon>
        <taxon>Bacillati</taxon>
        <taxon>Actinomycetota</taxon>
        <taxon>Actinomycetes</taxon>
        <taxon>Micrococcales</taxon>
        <taxon>Promicromonosporaceae</taxon>
        <taxon>Promicromonospora</taxon>
    </lineage>
</organism>
<evidence type="ECO:0000256" key="2">
    <source>
        <dbReference type="ARBA" id="ARBA00022670"/>
    </source>
</evidence>
<gene>
    <name evidence="6" type="ORF">GCM10023198_32310</name>
</gene>
<evidence type="ECO:0000256" key="3">
    <source>
        <dbReference type="ARBA" id="ARBA00022801"/>
    </source>
</evidence>
<evidence type="ECO:0000256" key="4">
    <source>
        <dbReference type="SAM" id="MobiDB-lite"/>
    </source>
</evidence>
<keyword evidence="3" id="KW-0378">Hydrolase</keyword>
<reference evidence="7" key="1">
    <citation type="journal article" date="2019" name="Int. J. Syst. Evol. Microbiol.">
        <title>The Global Catalogue of Microorganisms (GCM) 10K type strain sequencing project: providing services to taxonomists for standard genome sequencing and annotation.</title>
        <authorList>
            <consortium name="The Broad Institute Genomics Platform"/>
            <consortium name="The Broad Institute Genome Sequencing Center for Infectious Disease"/>
            <person name="Wu L."/>
            <person name="Ma J."/>
        </authorList>
    </citation>
    <scope>NUCLEOTIDE SEQUENCE [LARGE SCALE GENOMIC DNA]</scope>
    <source>
        <strain evidence="7">JCM 17975</strain>
    </source>
</reference>
<name>A0ABP8XG30_9MICO</name>